<dbReference type="AlphaFoldDB" id="A0A166S849"/>
<dbReference type="InterPro" id="IPR017853">
    <property type="entry name" value="GH"/>
</dbReference>
<dbReference type="STRING" id="436010.A0A166S849"/>
<comment type="similarity">
    <text evidence="1 5">Belongs to the glycosyl hydrolase 31 family.</text>
</comment>
<keyword evidence="3" id="KW-0325">Glycoprotein</keyword>
<feature type="chain" id="PRO_5007879424" evidence="6">
    <location>
        <begin position="20"/>
        <end position="947"/>
    </location>
</feature>
<dbReference type="GO" id="GO:0004553">
    <property type="term" value="F:hydrolase activity, hydrolyzing O-glycosyl compounds"/>
    <property type="evidence" value="ECO:0007669"/>
    <property type="project" value="InterPro"/>
</dbReference>
<gene>
    <name evidence="9" type="ORF">FIBSPDRAFT_728040</name>
</gene>
<dbReference type="PANTHER" id="PTHR22762:SF133">
    <property type="entry name" value="P-TYPE DOMAIN-CONTAINING PROTEIN"/>
    <property type="match status" value="1"/>
</dbReference>
<keyword evidence="4 5" id="KW-0326">Glycosidase</keyword>
<dbReference type="GO" id="GO:0005975">
    <property type="term" value="P:carbohydrate metabolic process"/>
    <property type="evidence" value="ECO:0007669"/>
    <property type="project" value="InterPro"/>
</dbReference>
<feature type="signal peptide" evidence="6">
    <location>
        <begin position="1"/>
        <end position="19"/>
    </location>
</feature>
<evidence type="ECO:0000256" key="2">
    <source>
        <dbReference type="ARBA" id="ARBA00022801"/>
    </source>
</evidence>
<dbReference type="Gene3D" id="2.60.40.1180">
    <property type="entry name" value="Golgi alpha-mannosidase II"/>
    <property type="match status" value="2"/>
</dbReference>
<dbReference type="Gene3D" id="3.20.20.80">
    <property type="entry name" value="Glycosidases"/>
    <property type="match status" value="2"/>
</dbReference>
<evidence type="ECO:0000256" key="6">
    <source>
        <dbReference type="SAM" id="SignalP"/>
    </source>
</evidence>
<sequence>MFSLLWPVALSAASAAASALSSNVTFSLNTTSCPGYTVGKVDKSSTGLTASLYLAGPACNAFGTDLANLTVQVTYEQQERLRVHIYDTAKKQWQAPESLVPRPTPSKNSKLPSSADLEFNYQNAPFAFWITRRQGGDVLFDTRPANIPTYAAPYDSSDYLQIATALQANDSIFGLGEYISSSGFRRNSSYTMQTMWSRDIGDPIDGNLYGNHPVALVHRLNGTTASTHAVLMLSTNGMDVVIRDDVLQYRINGGTLDMYFYSGVTAGKGASSPTTAIAQYVSSIGTPTLPPYWAFGFHLCRWGYQTSAELIANVAAMRAANVPLETQWTDIDIYDALRDFTVSNSSHPGMLDFIDSLHKNNQHFISILDAAIPLTTNASDVYAPVTTGTELGVFLKNPSGDDYIGEVWPGACKFPDFLAPNTQDWWTASLEAWQKILPYDGLWLDMNEPSSFCDGSCNTGVDAQTVVTTQAAVPVVGDWPEGYNYNISGTSGNFSVNGTTTFNASLNSAVTRRSFMLESRELDASNTTLNTTGLNGGDPNNPPYAIHNDLSSSAELYVDNGYSALSHGTVATNATSHGGLMYNLHNTWGYQEEVATYASMLKIRPNERPFLISRSTFLGAGRVTGHWTGDNFSKWLYLRQIVQGALQFALYGIPMTGSDTCGFNGNSDEELCNRWMQAAAFLPFFRNHNTLGAIGQEPYRWDSVADASRIAIGARYALLPFIYTQLATASRDGTPPTRALFYEFPTQPELFGVDQQWLIGDSVLVTPVMEVNTSSVQGYFPGNDGWRSWFTHEALNSTSGLVTIQAPLSTIPVHVRGGSVLLLHSTPSYTTEETKSKPFALLVFLSEATTSATGSAIIDDGISLSKSSLDVAFTASKGSVKGTVSTSSYKSTQPLSNITVLGVSAKPSTVKVGGKAVKGFTYESGLQRLNVTGLAIALHEPWQVTWA</sequence>
<evidence type="ECO:0000256" key="4">
    <source>
        <dbReference type="ARBA" id="ARBA00023295"/>
    </source>
</evidence>
<dbReference type="Proteomes" id="UP000076532">
    <property type="component" value="Unassembled WGS sequence"/>
</dbReference>
<dbReference type="InterPro" id="IPR048395">
    <property type="entry name" value="Glyco_hydro_31_C"/>
</dbReference>
<keyword evidence="2 5" id="KW-0378">Hydrolase</keyword>
<dbReference type="Pfam" id="PF21365">
    <property type="entry name" value="Glyco_hydro_31_3rd"/>
    <property type="match status" value="1"/>
</dbReference>
<dbReference type="InterPro" id="IPR011013">
    <property type="entry name" value="Gal_mutarotase_sf_dom"/>
</dbReference>
<dbReference type="Pfam" id="PF01055">
    <property type="entry name" value="Glyco_hydro_31_2nd"/>
    <property type="match status" value="1"/>
</dbReference>
<dbReference type="CDD" id="cd06602">
    <property type="entry name" value="GH31_MGAM_SI_GAA"/>
    <property type="match status" value="1"/>
</dbReference>
<protein>
    <submittedName>
        <fullName evidence="9">Glycoside hydrolase family 31 protein</fullName>
    </submittedName>
</protein>
<dbReference type="InterPro" id="IPR030458">
    <property type="entry name" value="Glyco_hydro_31_AS"/>
</dbReference>
<accession>A0A166S849</accession>
<keyword evidence="10" id="KW-1185">Reference proteome</keyword>
<keyword evidence="6" id="KW-0732">Signal</keyword>
<dbReference type="InterPro" id="IPR013780">
    <property type="entry name" value="Glyco_hydro_b"/>
</dbReference>
<dbReference type="CDD" id="cd14752">
    <property type="entry name" value="GH31_N"/>
    <property type="match status" value="1"/>
</dbReference>
<dbReference type="GO" id="GO:0030246">
    <property type="term" value="F:carbohydrate binding"/>
    <property type="evidence" value="ECO:0007669"/>
    <property type="project" value="InterPro"/>
</dbReference>
<dbReference type="EMBL" id="KV417500">
    <property type="protein sequence ID" value="KZP29132.1"/>
    <property type="molecule type" value="Genomic_DNA"/>
</dbReference>
<dbReference type="PROSITE" id="PS00129">
    <property type="entry name" value="GLYCOSYL_HYDROL_F31_1"/>
    <property type="match status" value="1"/>
</dbReference>
<dbReference type="PANTHER" id="PTHR22762">
    <property type="entry name" value="ALPHA-GLUCOSIDASE"/>
    <property type="match status" value="1"/>
</dbReference>
<dbReference type="Gene3D" id="2.60.40.1760">
    <property type="entry name" value="glycosyl hydrolase (family 31)"/>
    <property type="match status" value="1"/>
</dbReference>
<evidence type="ECO:0000313" key="9">
    <source>
        <dbReference type="EMBL" id="KZP29132.1"/>
    </source>
</evidence>
<dbReference type="SUPFAM" id="SSF74650">
    <property type="entry name" value="Galactose mutarotase-like"/>
    <property type="match status" value="1"/>
</dbReference>
<evidence type="ECO:0000259" key="8">
    <source>
        <dbReference type="Pfam" id="PF21365"/>
    </source>
</evidence>
<evidence type="ECO:0000256" key="5">
    <source>
        <dbReference type="RuleBase" id="RU361185"/>
    </source>
</evidence>
<name>A0A166S849_9AGAM</name>
<dbReference type="SUPFAM" id="SSF51011">
    <property type="entry name" value="Glycosyl hydrolase domain"/>
    <property type="match status" value="1"/>
</dbReference>
<evidence type="ECO:0000313" key="10">
    <source>
        <dbReference type="Proteomes" id="UP000076532"/>
    </source>
</evidence>
<dbReference type="SUPFAM" id="SSF51445">
    <property type="entry name" value="(Trans)glycosidases"/>
    <property type="match status" value="1"/>
</dbReference>
<evidence type="ECO:0000259" key="7">
    <source>
        <dbReference type="Pfam" id="PF01055"/>
    </source>
</evidence>
<dbReference type="InterPro" id="IPR000322">
    <property type="entry name" value="Glyco_hydro_31_TIM"/>
</dbReference>
<dbReference type="OrthoDB" id="5839090at2759"/>
<feature type="domain" description="Glycosyl hydrolase family 31 C-terminal" evidence="8">
    <location>
        <begin position="733"/>
        <end position="821"/>
    </location>
</feature>
<evidence type="ECO:0000256" key="1">
    <source>
        <dbReference type="ARBA" id="ARBA00007806"/>
    </source>
</evidence>
<feature type="domain" description="Glycoside hydrolase family 31 TIM barrel" evidence="7">
    <location>
        <begin position="287"/>
        <end position="725"/>
    </location>
</feature>
<proteinExistence type="inferred from homology"/>
<reference evidence="9 10" key="1">
    <citation type="journal article" date="2016" name="Mol. Biol. Evol.">
        <title>Comparative Genomics of Early-Diverging Mushroom-Forming Fungi Provides Insights into the Origins of Lignocellulose Decay Capabilities.</title>
        <authorList>
            <person name="Nagy L.G."/>
            <person name="Riley R."/>
            <person name="Tritt A."/>
            <person name="Adam C."/>
            <person name="Daum C."/>
            <person name="Floudas D."/>
            <person name="Sun H."/>
            <person name="Yadav J.S."/>
            <person name="Pangilinan J."/>
            <person name="Larsson K.H."/>
            <person name="Matsuura K."/>
            <person name="Barry K."/>
            <person name="Labutti K."/>
            <person name="Kuo R."/>
            <person name="Ohm R.A."/>
            <person name="Bhattacharya S.S."/>
            <person name="Shirouzu T."/>
            <person name="Yoshinaga Y."/>
            <person name="Martin F.M."/>
            <person name="Grigoriev I.V."/>
            <person name="Hibbett D.S."/>
        </authorList>
    </citation>
    <scope>NUCLEOTIDE SEQUENCE [LARGE SCALE GENOMIC DNA]</scope>
    <source>
        <strain evidence="9 10">CBS 109695</strain>
    </source>
</reference>
<organism evidence="9 10">
    <name type="scientific">Athelia psychrophila</name>
    <dbReference type="NCBI Taxonomy" id="1759441"/>
    <lineage>
        <taxon>Eukaryota</taxon>
        <taxon>Fungi</taxon>
        <taxon>Dikarya</taxon>
        <taxon>Basidiomycota</taxon>
        <taxon>Agaricomycotina</taxon>
        <taxon>Agaricomycetes</taxon>
        <taxon>Agaricomycetidae</taxon>
        <taxon>Atheliales</taxon>
        <taxon>Atheliaceae</taxon>
        <taxon>Athelia</taxon>
    </lineage>
</organism>
<evidence type="ECO:0000256" key="3">
    <source>
        <dbReference type="ARBA" id="ARBA00023180"/>
    </source>
</evidence>